<evidence type="ECO:0000313" key="1">
    <source>
        <dbReference type="EMBL" id="CAB4136833.1"/>
    </source>
</evidence>
<dbReference type="EMBL" id="LR797070">
    <property type="protein sequence ID" value="CAB4184791.1"/>
    <property type="molecule type" value="Genomic_DNA"/>
</dbReference>
<accession>A0A6J7XIH6</accession>
<dbReference type="EMBL" id="LR796589">
    <property type="protein sequence ID" value="CAB4152646.1"/>
    <property type="molecule type" value="Genomic_DNA"/>
</dbReference>
<evidence type="ECO:0000313" key="3">
    <source>
        <dbReference type="EMBL" id="CAB4172877.1"/>
    </source>
</evidence>
<proteinExistence type="predicted"/>
<reference evidence="7" key="1">
    <citation type="submission" date="2020-05" db="EMBL/GenBank/DDBJ databases">
        <authorList>
            <person name="Chiriac C."/>
            <person name="Salcher M."/>
            <person name="Ghai R."/>
            <person name="Kavagutti S V."/>
        </authorList>
    </citation>
    <scope>NUCLEOTIDE SEQUENCE</scope>
</reference>
<gene>
    <name evidence="4" type="ORF">UFOVP1114_37</name>
    <name evidence="5" type="ORF">UFOVP1386_37</name>
    <name evidence="6" type="ORF">UFOVP1479_10</name>
    <name evidence="7" type="ORF">UFOVP1564_12</name>
    <name evidence="1" type="ORF">UFOVP310_12</name>
    <name evidence="2" type="ORF">UFOVP619_29</name>
    <name evidence="3" type="ORF">UFOVP947_13</name>
</gene>
<sequence length="134" mass="16196">MTPIIYYKDDRFDYDYYDICFEFYNPNDEPFSVFDTYQLGYNYLGYETMTLVNIVWNGTSMEYFFINDEGMMVVYSGDDAEYITSNKAGYRLTQMTPEEISIINHLKQLQENRRQYEIDIQDEPVNIKKFKFLK</sequence>
<dbReference type="EMBL" id="LR797340">
    <property type="protein sequence ID" value="CAB4204271.1"/>
    <property type="molecule type" value="Genomic_DNA"/>
</dbReference>
<evidence type="ECO:0000313" key="4">
    <source>
        <dbReference type="EMBL" id="CAB4184791.1"/>
    </source>
</evidence>
<organism evidence="7">
    <name type="scientific">uncultured Caudovirales phage</name>
    <dbReference type="NCBI Taxonomy" id="2100421"/>
    <lineage>
        <taxon>Viruses</taxon>
        <taxon>Duplodnaviria</taxon>
        <taxon>Heunggongvirae</taxon>
        <taxon>Uroviricota</taxon>
        <taxon>Caudoviricetes</taxon>
        <taxon>Peduoviridae</taxon>
        <taxon>Maltschvirus</taxon>
        <taxon>Maltschvirus maltsch</taxon>
    </lineage>
</organism>
<dbReference type="EMBL" id="LR796325">
    <property type="protein sequence ID" value="CAB4136833.1"/>
    <property type="molecule type" value="Genomic_DNA"/>
</dbReference>
<name>A0A6J7XIH6_9CAUD</name>
<dbReference type="EMBL" id="LR797427">
    <property type="protein sequence ID" value="CAB4215285.1"/>
    <property type="molecule type" value="Genomic_DNA"/>
</dbReference>
<evidence type="ECO:0000313" key="6">
    <source>
        <dbReference type="EMBL" id="CAB4215285.1"/>
    </source>
</evidence>
<evidence type="ECO:0000313" key="5">
    <source>
        <dbReference type="EMBL" id="CAB4204271.1"/>
    </source>
</evidence>
<evidence type="ECO:0000313" key="2">
    <source>
        <dbReference type="EMBL" id="CAB4152646.1"/>
    </source>
</evidence>
<dbReference type="EMBL" id="LR796895">
    <property type="protein sequence ID" value="CAB4172877.1"/>
    <property type="molecule type" value="Genomic_DNA"/>
</dbReference>
<evidence type="ECO:0000313" key="7">
    <source>
        <dbReference type="EMBL" id="CAB5229736.1"/>
    </source>
</evidence>
<protein>
    <submittedName>
        <fullName evidence="7">Uncharacterized protein</fullName>
    </submittedName>
</protein>
<dbReference type="EMBL" id="LR798416">
    <property type="protein sequence ID" value="CAB5229736.1"/>
    <property type="molecule type" value="Genomic_DNA"/>
</dbReference>